<sequence length="988" mass="111891">MRQIYNPPAVASRQPPVSNTLLNSSMSPSRNSILPPRSSYRPDSFGRYLNQQAFVKPIRGRALFSRSIHRIIEQIRDKKQRMKNDQQVFSTYEEAISIFSDLTFMKCVVLKKKLLDSNSRTWTIEFAREGGLHALLSYLEQTSNRGLTLVDAILINETLQCLRAMMNIGELFQHMASNLQYIDSVAKVLRIPSVEIRMRVFELLTALCVYSNDGYQLVLHALQDFQLQQESKKTRDKLPNVFAVILEQIKSAAMSKHKWSAIALLNSILSSTEAIERRLSYRNILISDGIISTLEKARDDNDVDLNVQIDTFFEDQKDDQEEFLENFNSNDNQSITQAIQLQFTPNSHESAIFLTTMQLLYSTLTSATSDEREKILQSLLQSISNATKNTPEKKLIEQGSQTDTMPELDTKVSSTYHKIPNVPISTTAIINEQYCQKPSGIQSPSILISTSKLINTQLPSSESSVSVTVPTSSFPADLQATTSVITLPPHPPPPPPPPPNFLGGAPPPPPPPPPNFLGGGPPPPPPPPPPGFLGMASPPPLGQLAGNSSITGLSVLVDSIPKPKGKLRRLQWKKLAHTILTSSSFWMDVNTKVDSHINFSQLEDFFKASSENSNTPVTTKAKTTTILSCNRSIAINVFLKKFSFTDIPSFVKVLQDSTSNLNSECLRMLLKILPADDEIILVHDHPREVWAIPEEFIHEVGLISFYDFRVRTRILITEFDETFNDFKRKYEKIIQIIDFLQHDISIKQLARSLLSIGDFLNYGSYAGNAFGFRLDVFNQLQDIRSSDNKNLLSVMLESSPEHFKFIDTLKPMLADDIQLKLVKLDYADWKKKIDEGLKQINSIEDKQIIEQYKPFYEQSNRKLETSLNPLVNQCETKEKFLMKELGETDLSEFNYDSCCTVFRQLIEKVEKENKEREKRLVSNKILANSVKLSTKKLTVTDNNMNKAADDNFMDSLMTELKQKKFTTVPARRRRACLDLLNTSDREYK</sequence>
<dbReference type="SMART" id="SM01140">
    <property type="entry name" value="Drf_GBD"/>
    <property type="match status" value="1"/>
</dbReference>
<evidence type="ECO:0000259" key="2">
    <source>
        <dbReference type="PROSITE" id="PS51232"/>
    </source>
</evidence>
<dbReference type="SUPFAM" id="SSF101447">
    <property type="entry name" value="Formin homology 2 domain (FH2 domain)"/>
    <property type="match status" value="1"/>
</dbReference>
<dbReference type="SMART" id="SM00498">
    <property type="entry name" value="FH2"/>
    <property type="match status" value="1"/>
</dbReference>
<organism evidence="4 5">
    <name type="scientific">Rotaria socialis</name>
    <dbReference type="NCBI Taxonomy" id="392032"/>
    <lineage>
        <taxon>Eukaryota</taxon>
        <taxon>Metazoa</taxon>
        <taxon>Spiralia</taxon>
        <taxon>Gnathifera</taxon>
        <taxon>Rotifera</taxon>
        <taxon>Eurotatoria</taxon>
        <taxon>Bdelloidea</taxon>
        <taxon>Philodinida</taxon>
        <taxon>Philodinidae</taxon>
        <taxon>Rotaria</taxon>
    </lineage>
</organism>
<accession>A0A818LCS2</accession>
<dbReference type="PANTHER" id="PTHR46345:SF8">
    <property type="entry name" value="FORMIN 3, ISOFORM B"/>
    <property type="match status" value="1"/>
</dbReference>
<dbReference type="SUPFAM" id="SSF48371">
    <property type="entry name" value="ARM repeat"/>
    <property type="match status" value="1"/>
</dbReference>
<dbReference type="GO" id="GO:0030036">
    <property type="term" value="P:actin cytoskeleton organization"/>
    <property type="evidence" value="ECO:0007669"/>
    <property type="project" value="InterPro"/>
</dbReference>
<dbReference type="PROSITE" id="PS51232">
    <property type="entry name" value="GBD_FH3"/>
    <property type="match status" value="1"/>
</dbReference>
<dbReference type="SMART" id="SM01139">
    <property type="entry name" value="Drf_FH3"/>
    <property type="match status" value="1"/>
</dbReference>
<dbReference type="PROSITE" id="PS51444">
    <property type="entry name" value="FH2"/>
    <property type="match status" value="1"/>
</dbReference>
<dbReference type="PANTHER" id="PTHR46345">
    <property type="entry name" value="INVERTED FORMIN-2"/>
    <property type="match status" value="1"/>
</dbReference>
<dbReference type="InterPro" id="IPR042201">
    <property type="entry name" value="FH2_Formin_sf"/>
</dbReference>
<dbReference type="InterPro" id="IPR010473">
    <property type="entry name" value="GTPase-bd"/>
</dbReference>
<feature type="region of interest" description="Disordered" evidence="1">
    <location>
        <begin position="1"/>
        <end position="36"/>
    </location>
</feature>
<dbReference type="Gene3D" id="1.20.58.2220">
    <property type="entry name" value="Formin, FH2 domain"/>
    <property type="match status" value="1"/>
</dbReference>
<dbReference type="InterPro" id="IPR015425">
    <property type="entry name" value="FH2_Formin"/>
</dbReference>
<feature type="domain" description="GBD/FH3" evidence="2">
    <location>
        <begin position="33"/>
        <end position="394"/>
    </location>
</feature>
<evidence type="ECO:0000259" key="3">
    <source>
        <dbReference type="PROSITE" id="PS51444"/>
    </source>
</evidence>
<feature type="region of interest" description="Disordered" evidence="1">
    <location>
        <begin position="483"/>
        <end position="545"/>
    </location>
</feature>
<dbReference type="Pfam" id="PF02181">
    <property type="entry name" value="FH2"/>
    <property type="match status" value="1"/>
</dbReference>
<dbReference type="AlphaFoldDB" id="A0A818LCS2"/>
<feature type="compositionally biased region" description="Pro residues" evidence="1">
    <location>
        <begin position="488"/>
        <end position="541"/>
    </location>
</feature>
<dbReference type="InterPro" id="IPR011989">
    <property type="entry name" value="ARM-like"/>
</dbReference>
<feature type="compositionally biased region" description="Polar residues" evidence="1">
    <location>
        <begin position="15"/>
        <end position="32"/>
    </location>
</feature>
<protein>
    <submittedName>
        <fullName evidence="4">Uncharacterized protein</fullName>
    </submittedName>
</protein>
<name>A0A818LCS2_9BILA</name>
<dbReference type="InterPro" id="IPR014768">
    <property type="entry name" value="GBD/FH3_dom"/>
</dbReference>
<evidence type="ECO:0000313" key="5">
    <source>
        <dbReference type="Proteomes" id="UP000663869"/>
    </source>
</evidence>
<comment type="caution">
    <text evidence="4">The sequence shown here is derived from an EMBL/GenBank/DDBJ whole genome shotgun (WGS) entry which is preliminary data.</text>
</comment>
<dbReference type="InterPro" id="IPR010472">
    <property type="entry name" value="FH3_dom"/>
</dbReference>
<gene>
    <name evidence="4" type="ORF">FME351_LOCUS20704</name>
</gene>
<dbReference type="EMBL" id="CAJNYU010002676">
    <property type="protein sequence ID" value="CAF3576102.1"/>
    <property type="molecule type" value="Genomic_DNA"/>
</dbReference>
<feature type="domain" description="FH2" evidence="3">
    <location>
        <begin position="557"/>
        <end position="935"/>
    </location>
</feature>
<dbReference type="Gene3D" id="1.25.10.10">
    <property type="entry name" value="Leucine-rich Repeat Variant"/>
    <property type="match status" value="1"/>
</dbReference>
<proteinExistence type="predicted"/>
<reference evidence="4" key="1">
    <citation type="submission" date="2021-02" db="EMBL/GenBank/DDBJ databases">
        <authorList>
            <person name="Nowell W R."/>
        </authorList>
    </citation>
    <scope>NUCLEOTIDE SEQUENCE</scope>
</reference>
<dbReference type="GO" id="GO:0031267">
    <property type="term" value="F:small GTPase binding"/>
    <property type="evidence" value="ECO:0007669"/>
    <property type="project" value="InterPro"/>
</dbReference>
<dbReference type="Pfam" id="PF06371">
    <property type="entry name" value="Drf_GBD"/>
    <property type="match status" value="1"/>
</dbReference>
<dbReference type="InterPro" id="IPR016024">
    <property type="entry name" value="ARM-type_fold"/>
</dbReference>
<evidence type="ECO:0000313" key="4">
    <source>
        <dbReference type="EMBL" id="CAF3576102.1"/>
    </source>
</evidence>
<dbReference type="Pfam" id="PF06367">
    <property type="entry name" value="Drf_FH3"/>
    <property type="match status" value="1"/>
</dbReference>
<dbReference type="Proteomes" id="UP000663869">
    <property type="component" value="Unassembled WGS sequence"/>
</dbReference>
<dbReference type="GO" id="GO:0003779">
    <property type="term" value="F:actin binding"/>
    <property type="evidence" value="ECO:0007669"/>
    <property type="project" value="InterPro"/>
</dbReference>
<evidence type="ECO:0000256" key="1">
    <source>
        <dbReference type="SAM" id="MobiDB-lite"/>
    </source>
</evidence>